<name>A0A136PSK1_9ACTN</name>
<evidence type="ECO:0000256" key="1">
    <source>
        <dbReference type="SAM" id="MobiDB-lite"/>
    </source>
</evidence>
<evidence type="ECO:0008006" key="4">
    <source>
        <dbReference type="Google" id="ProtNLM"/>
    </source>
</evidence>
<proteinExistence type="predicted"/>
<feature type="region of interest" description="Disordered" evidence="1">
    <location>
        <begin position="32"/>
        <end position="73"/>
    </location>
</feature>
<organism evidence="2 3">
    <name type="scientific">Micromonospora rosaria</name>
    <dbReference type="NCBI Taxonomy" id="47874"/>
    <lineage>
        <taxon>Bacteria</taxon>
        <taxon>Bacillati</taxon>
        <taxon>Actinomycetota</taxon>
        <taxon>Actinomycetes</taxon>
        <taxon>Micromonosporales</taxon>
        <taxon>Micromonosporaceae</taxon>
        <taxon>Micromonospora</taxon>
    </lineage>
</organism>
<gene>
    <name evidence="2" type="ORF">AWW66_13835</name>
</gene>
<dbReference type="AlphaFoldDB" id="A0A136PSK1"/>
<dbReference type="PROSITE" id="PS51257">
    <property type="entry name" value="PROKAR_LIPOPROTEIN"/>
    <property type="match status" value="1"/>
</dbReference>
<dbReference type="Proteomes" id="UP000070620">
    <property type="component" value="Unassembled WGS sequence"/>
</dbReference>
<protein>
    <recommendedName>
        <fullName evidence="4">DUF3558 domain-containing protein</fullName>
    </recommendedName>
</protein>
<feature type="compositionally biased region" description="Low complexity" evidence="1">
    <location>
        <begin position="52"/>
        <end position="62"/>
    </location>
</feature>
<evidence type="ECO:0000313" key="2">
    <source>
        <dbReference type="EMBL" id="KXK61412.1"/>
    </source>
</evidence>
<accession>A0A136PSK1</accession>
<keyword evidence="3" id="KW-1185">Reference proteome</keyword>
<evidence type="ECO:0000313" key="3">
    <source>
        <dbReference type="Proteomes" id="UP000070620"/>
    </source>
</evidence>
<comment type="caution">
    <text evidence="2">The sequence shown here is derived from an EMBL/GenBank/DDBJ whole genome shotgun (WGS) entry which is preliminary data.</text>
</comment>
<reference evidence="2 3" key="1">
    <citation type="submission" date="2016-01" db="EMBL/GenBank/DDBJ databases">
        <title>Whole genome sequence and analysis of Micromonospora rosaria DSM 803, which can produce antibacterial substance rosamicin.</title>
        <authorList>
            <person name="Yang H."/>
            <person name="He X."/>
            <person name="Zhu D."/>
        </authorList>
    </citation>
    <scope>NUCLEOTIDE SEQUENCE [LARGE SCALE GENOMIC DNA]</scope>
    <source>
        <strain evidence="2 3">DSM 803</strain>
    </source>
</reference>
<dbReference type="EMBL" id="LRQV01000042">
    <property type="protein sequence ID" value="KXK61412.1"/>
    <property type="molecule type" value="Genomic_DNA"/>
</dbReference>
<sequence>MRRGTRRAALGLVTPAVVALAVLGLAGCGGPGAAVPSGAGEPPAPSVERPAEPGAEPSAEPGGDPGEPTGGAVPEACALVDQREAEQLAGTALNEPVPVRETCTYTGPVDGPTAQVEVFVGDGAAKFLGIERELGHELRPLAGVGDEAYATQEAVFVHKSGVWVSVRLVRLNDPAENRAPLERIARTVATRL</sequence>